<organism evidence="1 2">
    <name type="scientific">Pistacia integerrima</name>
    <dbReference type="NCBI Taxonomy" id="434235"/>
    <lineage>
        <taxon>Eukaryota</taxon>
        <taxon>Viridiplantae</taxon>
        <taxon>Streptophyta</taxon>
        <taxon>Embryophyta</taxon>
        <taxon>Tracheophyta</taxon>
        <taxon>Spermatophyta</taxon>
        <taxon>Magnoliopsida</taxon>
        <taxon>eudicotyledons</taxon>
        <taxon>Gunneridae</taxon>
        <taxon>Pentapetalae</taxon>
        <taxon>rosids</taxon>
        <taxon>malvids</taxon>
        <taxon>Sapindales</taxon>
        <taxon>Anacardiaceae</taxon>
        <taxon>Pistacia</taxon>
    </lineage>
</organism>
<comment type="caution">
    <text evidence="1">The sequence shown here is derived from an EMBL/GenBank/DDBJ whole genome shotgun (WGS) entry which is preliminary data.</text>
</comment>
<dbReference type="EMBL" id="CM047749">
    <property type="protein sequence ID" value="KAJ0010641.1"/>
    <property type="molecule type" value="Genomic_DNA"/>
</dbReference>
<sequence length="152" mass="16916">MQRRVVRVLSVATVRVYGEVLLHPTPAVRHCLICVVGIHFFQQSSVVAGRFLKILFILVARFLLDRIGRQPLLLSSVAGMILSLATLRFSLTVIDHSHVRLPWAVGLALTTVLSYNVFFLIGRNGTHHMGLQLRDLPVAAMRLGSEYASCNE</sequence>
<evidence type="ECO:0000313" key="2">
    <source>
        <dbReference type="Proteomes" id="UP001163603"/>
    </source>
</evidence>
<name>A0ACC0X725_9ROSI</name>
<dbReference type="Proteomes" id="UP001163603">
    <property type="component" value="Chromosome 14"/>
</dbReference>
<accession>A0ACC0X725</accession>
<keyword evidence="2" id="KW-1185">Reference proteome</keyword>
<gene>
    <name evidence="1" type="ORF">Pint_34603</name>
</gene>
<evidence type="ECO:0000313" key="1">
    <source>
        <dbReference type="EMBL" id="KAJ0010641.1"/>
    </source>
</evidence>
<reference evidence="2" key="1">
    <citation type="journal article" date="2023" name="G3 (Bethesda)">
        <title>Genome assembly and association tests identify interacting loci associated with vigor, precocity, and sex in interspecific pistachio rootstocks.</title>
        <authorList>
            <person name="Palmer W."/>
            <person name="Jacygrad E."/>
            <person name="Sagayaradj S."/>
            <person name="Cavanaugh K."/>
            <person name="Han R."/>
            <person name="Bertier L."/>
            <person name="Beede B."/>
            <person name="Kafkas S."/>
            <person name="Golino D."/>
            <person name="Preece J."/>
            <person name="Michelmore R."/>
        </authorList>
    </citation>
    <scope>NUCLEOTIDE SEQUENCE [LARGE SCALE GENOMIC DNA]</scope>
</reference>
<proteinExistence type="predicted"/>
<protein>
    <submittedName>
        <fullName evidence="1">Uncharacterized protein</fullName>
    </submittedName>
</protein>